<accession>A0A1H1EWC6</accession>
<gene>
    <name evidence="2" type="ORF">SAMN05216278_3096</name>
</gene>
<proteinExistence type="predicted"/>
<dbReference type="AlphaFoldDB" id="A0A1H1EWC6"/>
<feature type="compositionally biased region" description="Basic and acidic residues" evidence="1">
    <location>
        <begin position="10"/>
        <end position="21"/>
    </location>
</feature>
<feature type="region of interest" description="Disordered" evidence="1">
    <location>
        <begin position="1"/>
        <end position="23"/>
    </location>
</feature>
<dbReference type="Proteomes" id="UP000199289">
    <property type="component" value="Unassembled WGS sequence"/>
</dbReference>
<evidence type="ECO:0000256" key="1">
    <source>
        <dbReference type="SAM" id="MobiDB-lite"/>
    </source>
</evidence>
<evidence type="ECO:0000313" key="2">
    <source>
        <dbReference type="EMBL" id="SDQ93027.1"/>
    </source>
</evidence>
<evidence type="ECO:0000313" key="3">
    <source>
        <dbReference type="Proteomes" id="UP000199289"/>
    </source>
</evidence>
<reference evidence="3" key="1">
    <citation type="submission" date="2016-10" db="EMBL/GenBank/DDBJ databases">
        <authorList>
            <person name="Varghese N."/>
            <person name="Submissions S."/>
        </authorList>
    </citation>
    <scope>NUCLEOTIDE SEQUENCE [LARGE SCALE GENOMIC DNA]</scope>
    <source>
        <strain evidence="3">CGMCC 1.12397</strain>
    </source>
</reference>
<protein>
    <submittedName>
        <fullName evidence="2">Uncharacterized protein</fullName>
    </submittedName>
</protein>
<organism evidence="2 3">
    <name type="scientific">Halopelagius longus</name>
    <dbReference type="NCBI Taxonomy" id="1236180"/>
    <lineage>
        <taxon>Archaea</taxon>
        <taxon>Methanobacteriati</taxon>
        <taxon>Methanobacteriota</taxon>
        <taxon>Stenosarchaea group</taxon>
        <taxon>Halobacteria</taxon>
        <taxon>Halobacteriales</taxon>
        <taxon>Haloferacaceae</taxon>
    </lineage>
</organism>
<sequence>MQWNHRRNQTKAEQKKNESKSGTKWSFIAAATVIA</sequence>
<dbReference type="EMBL" id="FNKQ01000003">
    <property type="protein sequence ID" value="SDQ93027.1"/>
    <property type="molecule type" value="Genomic_DNA"/>
</dbReference>
<name>A0A1H1EWC6_9EURY</name>